<protein>
    <submittedName>
        <fullName evidence="2">Uncharacterized protein</fullName>
    </submittedName>
</protein>
<evidence type="ECO:0000313" key="2">
    <source>
        <dbReference type="EMBL" id="DAD76583.1"/>
    </source>
</evidence>
<organism evidence="2">
    <name type="scientific">Siphoviridae sp. ctOkv13</name>
    <dbReference type="NCBI Taxonomy" id="2826314"/>
    <lineage>
        <taxon>Viruses</taxon>
        <taxon>Duplodnaviria</taxon>
        <taxon>Heunggongvirae</taxon>
        <taxon>Uroviricota</taxon>
        <taxon>Caudoviricetes</taxon>
    </lineage>
</organism>
<reference evidence="2" key="1">
    <citation type="journal article" date="2021" name="Proc. Natl. Acad. Sci. U.S.A.">
        <title>A Catalog of Tens of Thousands of Viruses from Human Metagenomes Reveals Hidden Associations with Chronic Diseases.</title>
        <authorList>
            <person name="Tisza M.J."/>
            <person name="Buck C.B."/>
        </authorList>
    </citation>
    <scope>NUCLEOTIDE SEQUENCE</scope>
    <source>
        <strain evidence="2">CtOkv13</strain>
    </source>
</reference>
<accession>A0A8S5M3C6</accession>
<evidence type="ECO:0000256" key="1">
    <source>
        <dbReference type="SAM" id="MobiDB-lite"/>
    </source>
</evidence>
<name>A0A8S5M3C6_9CAUD</name>
<dbReference type="EMBL" id="BK014805">
    <property type="protein sequence ID" value="DAD76583.1"/>
    <property type="molecule type" value="Genomic_DNA"/>
</dbReference>
<feature type="region of interest" description="Disordered" evidence="1">
    <location>
        <begin position="1"/>
        <end position="34"/>
    </location>
</feature>
<sequence length="34" mass="3770">MEGHPRATRANKLFNQSSEGPIQKIKNNLSSQST</sequence>
<proteinExistence type="predicted"/>
<feature type="compositionally biased region" description="Polar residues" evidence="1">
    <location>
        <begin position="13"/>
        <end position="34"/>
    </location>
</feature>